<dbReference type="Proteomes" id="UP000059574">
    <property type="component" value="Chromosome"/>
</dbReference>
<evidence type="ECO:0008006" key="4">
    <source>
        <dbReference type="Google" id="ProtNLM"/>
    </source>
</evidence>
<gene>
    <name evidence="2" type="ORF">AS189_14745</name>
</gene>
<evidence type="ECO:0000313" key="2">
    <source>
        <dbReference type="EMBL" id="ALO67515.1"/>
    </source>
</evidence>
<dbReference type="SUPFAM" id="SSF52980">
    <property type="entry name" value="Restriction endonuclease-like"/>
    <property type="match status" value="1"/>
</dbReference>
<sequence>MRRSELPQHLRRRSFTTKSADHAGVPHCRTYAKDLIRVSRGILVPAGVSVQGVAALMAYTEANPSHVLSHGTAARLWGIPLPYRVQEDWRIHLANPSSASWAPRRVNVVGHRLALAAEEVFRLDGVRLTSLARTWLDLAACLSLNELVAAGDHLVCSHGADFPVPRTAMCSIDDLAATMARHPGMRGMRNARAALSLVRVGVDSPPETMMRLALIEAGLPEPETNVVVNDEYGQAALWPDGAYRQYRFSLQYDGNHHDGRDQYQSDIRRLETTKRLGWEEIRISRDDVRGEHPQVVRKITAALRSRGWKPQ</sequence>
<organism evidence="2 3">
    <name type="scientific">Arthrobacter alpinus</name>
    <dbReference type="NCBI Taxonomy" id="656366"/>
    <lineage>
        <taxon>Bacteria</taxon>
        <taxon>Bacillati</taxon>
        <taxon>Actinomycetota</taxon>
        <taxon>Actinomycetes</taxon>
        <taxon>Micrococcales</taxon>
        <taxon>Micrococcaceae</taxon>
        <taxon>Arthrobacter</taxon>
    </lineage>
</organism>
<dbReference type="OrthoDB" id="3234479at2"/>
<dbReference type="AlphaFoldDB" id="A0A0S2M243"/>
<evidence type="ECO:0000313" key="3">
    <source>
        <dbReference type="Proteomes" id="UP000059574"/>
    </source>
</evidence>
<dbReference type="EMBL" id="CP013200">
    <property type="protein sequence ID" value="ALO67515.1"/>
    <property type="molecule type" value="Genomic_DNA"/>
</dbReference>
<reference evidence="2 3" key="2">
    <citation type="journal article" date="2016" name="J. Biotechnol.">
        <title>Complete genome sequence of Arthrobacter alpinus ERGS4:06, a yellow pigmented bacterium tolerant to cold and radiations isolated from Sikkim Himalaya.</title>
        <authorList>
            <person name="Kumar R."/>
            <person name="Singh D."/>
            <person name="Swarnkar M.K."/>
            <person name="Singh A.K."/>
            <person name="Kumar S."/>
        </authorList>
    </citation>
    <scope>NUCLEOTIDE SEQUENCE [LARGE SCALE GENOMIC DNA]</scope>
    <source>
        <strain evidence="2 3">ERGS4:06</strain>
    </source>
</reference>
<reference evidence="3" key="1">
    <citation type="submission" date="2015-11" db="EMBL/GenBank/DDBJ databases">
        <authorList>
            <person name="Kumar R."/>
            <person name="Singh D."/>
            <person name="Swarnkar M.K."/>
            <person name="Singh A.K."/>
            <person name="Kumar S."/>
        </authorList>
    </citation>
    <scope>NUCLEOTIDE SEQUENCE [LARGE SCALE GENOMIC DNA]</scope>
    <source>
        <strain evidence="3">ERGS4:06</strain>
    </source>
</reference>
<accession>A0A0S2M243</accession>
<dbReference type="InterPro" id="IPR011335">
    <property type="entry name" value="Restrct_endonuc-II-like"/>
</dbReference>
<name>A0A0S2M243_9MICC</name>
<protein>
    <recommendedName>
        <fullName evidence="4">DUF559 domain-containing protein</fullName>
    </recommendedName>
</protein>
<feature type="region of interest" description="Disordered" evidence="1">
    <location>
        <begin position="1"/>
        <end position="21"/>
    </location>
</feature>
<evidence type="ECO:0000256" key="1">
    <source>
        <dbReference type="SAM" id="MobiDB-lite"/>
    </source>
</evidence>
<proteinExistence type="predicted"/>